<sequence length="292" mass="32944">MKLTIEDVQVAIKGVTKYSNRCISEQLLSVVAGNYAKGNNIILLRLQSLYEDEYSDFTVGEIKNLYYTEKTGKAQLRGDLIFDTEKLDIQSILHSLAHGCVYLSPYFMNVASLNYGFARLSQVTISKAEDTDFDGIEPLDISCLDGLINALYKEEPATEAPESAIRFSKKYDEADSGFIGTIDLRGAPQKAPNEYAIKNENKNVFIHIKTKRNIGDVALFRLSELNAVKRTGCRGIACQVCVANVNIYPNITFNQFVKFINDVLRSEENTKTTGYRTYTLNIDDKKYYRGRK</sequence>
<comment type="caution">
    <text evidence="1">The sequence shown here is derived from an EMBL/GenBank/DDBJ whole genome shotgun (WGS) entry which is preliminary data.</text>
</comment>
<gene>
    <name evidence="1" type="ORF">DTA53_06245</name>
</gene>
<accession>A0A403F061</accession>
<organism evidence="1">
    <name type="scientific">Salmonella enterica</name>
    <name type="common">Salmonella choleraesuis</name>
    <dbReference type="NCBI Taxonomy" id="28901"/>
    <lineage>
        <taxon>Bacteria</taxon>
        <taxon>Pseudomonadati</taxon>
        <taxon>Pseudomonadota</taxon>
        <taxon>Gammaproteobacteria</taxon>
        <taxon>Enterobacterales</taxon>
        <taxon>Enterobacteriaceae</taxon>
        <taxon>Salmonella</taxon>
    </lineage>
</organism>
<name>A0A403F061_SALER</name>
<reference evidence="1" key="1">
    <citation type="submission" date="2018-07" db="EMBL/GenBank/DDBJ databases">
        <authorList>
            <consortium name="GenomeTrakr network: Whole genome sequencing for foodborne pathogen traceback"/>
        </authorList>
    </citation>
    <scope>NUCLEOTIDE SEQUENCE [LARGE SCALE GENOMIC DNA]</scope>
    <source>
        <strain evidence="1">FDA00013282</strain>
    </source>
</reference>
<dbReference type="EMBL" id="RTRY01000004">
    <property type="protein sequence ID" value="MJX46527.1"/>
    <property type="molecule type" value="Genomic_DNA"/>
</dbReference>
<dbReference type="AlphaFoldDB" id="A0A403F061"/>
<evidence type="ECO:0000313" key="1">
    <source>
        <dbReference type="EMBL" id="MJX46527.1"/>
    </source>
</evidence>
<dbReference type="Proteomes" id="UP000885264">
    <property type="component" value="Unassembled WGS sequence"/>
</dbReference>
<proteinExistence type="predicted"/>
<protein>
    <submittedName>
        <fullName evidence="1">Uncharacterized protein</fullName>
    </submittedName>
</protein>